<reference evidence="10" key="1">
    <citation type="journal article" date="2019" name="Int. J. Syst. Evol. Microbiol.">
        <title>The Global Catalogue of Microorganisms (GCM) 10K type strain sequencing project: providing services to taxonomists for standard genome sequencing and annotation.</title>
        <authorList>
            <consortium name="The Broad Institute Genomics Platform"/>
            <consortium name="The Broad Institute Genome Sequencing Center for Infectious Disease"/>
            <person name="Wu L."/>
            <person name="Ma J."/>
        </authorList>
    </citation>
    <scope>NUCLEOTIDE SEQUENCE [LARGE SCALE GENOMIC DNA]</scope>
    <source>
        <strain evidence="10">KCTC 52165</strain>
    </source>
</reference>
<evidence type="ECO:0000256" key="4">
    <source>
        <dbReference type="ARBA" id="ARBA00022692"/>
    </source>
</evidence>
<keyword evidence="3" id="KW-1003">Cell membrane</keyword>
<dbReference type="RefSeq" id="WP_378219093.1">
    <property type="nucleotide sequence ID" value="NZ_JBHRTK010000004.1"/>
</dbReference>
<feature type="transmembrane region" description="Helical" evidence="7">
    <location>
        <begin position="96"/>
        <end position="118"/>
    </location>
</feature>
<sequence>MPKLASSGFVQGAGFLAACVLLWEVAVRLLGVREFLFPAPSTIIMEILNYPGFFARNALYTLLVTLVGFAIALSLGVALAVGIVYSRLLENTLYSLLVALNSIPKVALAPLFVIWLGTEMAPKIAIAVTIAIFAIVVDTVLGLRSVDPETLNMARAARANEWQILRKIRFPSALPSLFAGMKVAISFALVGALVGEFVAGSQGLGHAILLAQGMFDTPRVFASIVILGLMGTILFYLVDALERYMLPWHASHRGARMAM</sequence>
<dbReference type="Gene3D" id="1.10.3720.10">
    <property type="entry name" value="MetI-like"/>
    <property type="match status" value="1"/>
</dbReference>
<comment type="caution">
    <text evidence="9">The sequence shown here is derived from an EMBL/GenBank/DDBJ whole genome shotgun (WGS) entry which is preliminary data.</text>
</comment>
<evidence type="ECO:0000313" key="10">
    <source>
        <dbReference type="Proteomes" id="UP001595583"/>
    </source>
</evidence>
<dbReference type="PANTHER" id="PTHR30151:SF20">
    <property type="entry name" value="ABC TRANSPORTER PERMEASE PROTEIN HI_0355-RELATED"/>
    <property type="match status" value="1"/>
</dbReference>
<dbReference type="Proteomes" id="UP001595583">
    <property type="component" value="Unassembled WGS sequence"/>
</dbReference>
<proteinExistence type="inferred from homology"/>
<gene>
    <name evidence="9" type="ORF">ACFOHJ_04905</name>
</gene>
<evidence type="ECO:0000256" key="5">
    <source>
        <dbReference type="ARBA" id="ARBA00022989"/>
    </source>
</evidence>
<keyword evidence="4 7" id="KW-0812">Transmembrane</keyword>
<comment type="similarity">
    <text evidence="7">Belongs to the binding-protein-dependent transport system permease family.</text>
</comment>
<keyword evidence="5 7" id="KW-1133">Transmembrane helix</keyword>
<evidence type="ECO:0000256" key="3">
    <source>
        <dbReference type="ARBA" id="ARBA00022475"/>
    </source>
</evidence>
<dbReference type="InterPro" id="IPR000515">
    <property type="entry name" value="MetI-like"/>
</dbReference>
<protein>
    <submittedName>
        <fullName evidence="9">ABC transporter permease</fullName>
    </submittedName>
</protein>
<dbReference type="Pfam" id="PF00528">
    <property type="entry name" value="BPD_transp_1"/>
    <property type="match status" value="1"/>
</dbReference>
<dbReference type="EMBL" id="JBHRTK010000004">
    <property type="protein sequence ID" value="MFC3205543.1"/>
    <property type="molecule type" value="Genomic_DNA"/>
</dbReference>
<feature type="transmembrane region" description="Helical" evidence="7">
    <location>
        <begin position="220"/>
        <end position="238"/>
    </location>
</feature>
<dbReference type="PROSITE" id="PS50928">
    <property type="entry name" value="ABC_TM1"/>
    <property type="match status" value="1"/>
</dbReference>
<keyword evidence="10" id="KW-1185">Reference proteome</keyword>
<organism evidence="9 10">
    <name type="scientific">Aquamicrobium soli</name>
    <dbReference type="NCBI Taxonomy" id="1811518"/>
    <lineage>
        <taxon>Bacteria</taxon>
        <taxon>Pseudomonadati</taxon>
        <taxon>Pseudomonadota</taxon>
        <taxon>Alphaproteobacteria</taxon>
        <taxon>Hyphomicrobiales</taxon>
        <taxon>Phyllobacteriaceae</taxon>
        <taxon>Aquamicrobium</taxon>
    </lineage>
</organism>
<dbReference type="SUPFAM" id="SSF161098">
    <property type="entry name" value="MetI-like"/>
    <property type="match status" value="1"/>
</dbReference>
<dbReference type="PANTHER" id="PTHR30151">
    <property type="entry name" value="ALKANE SULFONATE ABC TRANSPORTER-RELATED, MEMBRANE SUBUNIT"/>
    <property type="match status" value="1"/>
</dbReference>
<dbReference type="PROSITE" id="PS51257">
    <property type="entry name" value="PROKAR_LIPOPROTEIN"/>
    <property type="match status" value="1"/>
</dbReference>
<evidence type="ECO:0000256" key="1">
    <source>
        <dbReference type="ARBA" id="ARBA00004651"/>
    </source>
</evidence>
<feature type="transmembrane region" description="Helical" evidence="7">
    <location>
        <begin position="6"/>
        <end position="23"/>
    </location>
</feature>
<keyword evidence="6 7" id="KW-0472">Membrane</keyword>
<evidence type="ECO:0000313" key="9">
    <source>
        <dbReference type="EMBL" id="MFC3205543.1"/>
    </source>
</evidence>
<feature type="transmembrane region" description="Helical" evidence="7">
    <location>
        <begin position="124"/>
        <end position="143"/>
    </location>
</feature>
<evidence type="ECO:0000256" key="6">
    <source>
        <dbReference type="ARBA" id="ARBA00023136"/>
    </source>
</evidence>
<evidence type="ECO:0000256" key="7">
    <source>
        <dbReference type="RuleBase" id="RU363032"/>
    </source>
</evidence>
<feature type="transmembrane region" description="Helical" evidence="7">
    <location>
        <begin position="176"/>
        <end position="200"/>
    </location>
</feature>
<dbReference type="InterPro" id="IPR035906">
    <property type="entry name" value="MetI-like_sf"/>
</dbReference>
<evidence type="ECO:0000259" key="8">
    <source>
        <dbReference type="PROSITE" id="PS50928"/>
    </source>
</evidence>
<accession>A0ABV7K7Z0</accession>
<feature type="transmembrane region" description="Helical" evidence="7">
    <location>
        <begin position="59"/>
        <end position="84"/>
    </location>
</feature>
<evidence type="ECO:0000256" key="2">
    <source>
        <dbReference type="ARBA" id="ARBA00022448"/>
    </source>
</evidence>
<name>A0ABV7K7Z0_9HYPH</name>
<feature type="domain" description="ABC transmembrane type-1" evidence="8">
    <location>
        <begin position="58"/>
        <end position="238"/>
    </location>
</feature>
<keyword evidence="2 7" id="KW-0813">Transport</keyword>
<comment type="subcellular location">
    <subcellularLocation>
        <location evidence="1 7">Cell membrane</location>
        <topology evidence="1 7">Multi-pass membrane protein</topology>
    </subcellularLocation>
</comment>
<dbReference type="CDD" id="cd06261">
    <property type="entry name" value="TM_PBP2"/>
    <property type="match status" value="1"/>
</dbReference>